<dbReference type="InterPro" id="IPR002213">
    <property type="entry name" value="UDP_glucos_trans"/>
</dbReference>
<keyword evidence="7" id="KW-1185">Reference proteome</keyword>
<dbReference type="Proteomes" id="UP001497392">
    <property type="component" value="Unassembled WGS sequence"/>
</dbReference>
<reference evidence="6 7" key="1">
    <citation type="submission" date="2024-06" db="EMBL/GenBank/DDBJ databases">
        <authorList>
            <person name="Kraege A."/>
            <person name="Thomma B."/>
        </authorList>
    </citation>
    <scope>NUCLEOTIDE SEQUENCE [LARGE SCALE GENOMIC DNA]</scope>
</reference>
<proteinExistence type="inferred from homology"/>
<evidence type="ECO:0000313" key="7">
    <source>
        <dbReference type="Proteomes" id="UP001497392"/>
    </source>
</evidence>
<keyword evidence="3 4" id="KW-0808">Transferase</keyword>
<dbReference type="EC" id="2.4.1.-" evidence="5"/>
<evidence type="ECO:0000256" key="5">
    <source>
        <dbReference type="RuleBase" id="RU362057"/>
    </source>
</evidence>
<dbReference type="InterPro" id="IPR050271">
    <property type="entry name" value="UDP-glycosyltransferase"/>
</dbReference>
<dbReference type="EMBL" id="CAXHTA020000017">
    <property type="protein sequence ID" value="CAL5227029.1"/>
    <property type="molecule type" value="Genomic_DNA"/>
</dbReference>
<dbReference type="PANTHER" id="PTHR48043:SF145">
    <property type="entry name" value="FI06409P-RELATED"/>
    <property type="match status" value="1"/>
</dbReference>
<evidence type="ECO:0000256" key="4">
    <source>
        <dbReference type="RuleBase" id="RU003718"/>
    </source>
</evidence>
<keyword evidence="2 4" id="KW-0328">Glycosyltransferase</keyword>
<dbReference type="PROSITE" id="PS00375">
    <property type="entry name" value="UDPGT"/>
    <property type="match status" value="1"/>
</dbReference>
<evidence type="ECO:0000256" key="3">
    <source>
        <dbReference type="ARBA" id="ARBA00022679"/>
    </source>
</evidence>
<dbReference type="Gene3D" id="3.40.50.2000">
    <property type="entry name" value="Glycogen Phosphorylase B"/>
    <property type="match status" value="2"/>
</dbReference>
<name>A0ABP1G4I0_9CHLO</name>
<dbReference type="PANTHER" id="PTHR48043">
    <property type="entry name" value="EG:EG0003.4 PROTEIN-RELATED"/>
    <property type="match status" value="1"/>
</dbReference>
<dbReference type="SUPFAM" id="SSF53756">
    <property type="entry name" value="UDP-Glycosyltransferase/glycogen phosphorylase"/>
    <property type="match status" value="1"/>
</dbReference>
<evidence type="ECO:0000313" key="6">
    <source>
        <dbReference type="EMBL" id="CAL5227029.1"/>
    </source>
</evidence>
<gene>
    <name evidence="6" type="primary">g9923</name>
    <name evidence="6" type="ORF">VP750_LOCUS8935</name>
</gene>
<dbReference type="Pfam" id="PF00201">
    <property type="entry name" value="UDPGT"/>
    <property type="match status" value="1"/>
</dbReference>
<evidence type="ECO:0000256" key="1">
    <source>
        <dbReference type="ARBA" id="ARBA00009995"/>
    </source>
</evidence>
<accession>A0ABP1G4I0</accession>
<sequence>MYGMRKIAVEAASRQHDVLLLAAAGEAAKLESTGIPVLSYTVPYAPGDTNASHIQDAKSMLEAVTTATKVFADACDSVTGNASIMARLQGFQADVIVATTMNLCAQVLASKLDKSFINYFPAGPIDPFFTAIYPDSNRRAFMPNPLSYNPQGGSVGISQHMTFLQRLWNVGNFLQFVLADYFYLRPLSTGVYNKHGVNLAAPQEMRRLIMHILSADFAMEWLRPIPPNVKLVGPLLPEPPKALPADIEAFLQSSGEDGVLYVAMGTLSTLGVRERKAMAASFATLPAKVLWRLALSEVPDEAAIAELGIGSNTKVLTWAPQNDVLGHSRVKAFLSHCGANSMYEAAYHGVPIVGLPFFADQPANAGKVVAKGMGVSITHKDILTPAFKEAITKVLHYPRYRAAANLISRKLRARKRTPVQEAVDWVEHVLETDAEPYLRTPEEEMSFITRHNIDVNACIAGASFGMFYTLWQLGRFACRCLPKRSLKLKDA</sequence>
<organism evidence="6 7">
    <name type="scientific">Coccomyxa viridis</name>
    <dbReference type="NCBI Taxonomy" id="1274662"/>
    <lineage>
        <taxon>Eukaryota</taxon>
        <taxon>Viridiplantae</taxon>
        <taxon>Chlorophyta</taxon>
        <taxon>core chlorophytes</taxon>
        <taxon>Trebouxiophyceae</taxon>
        <taxon>Trebouxiophyceae incertae sedis</taxon>
        <taxon>Coccomyxaceae</taxon>
        <taxon>Coccomyxa</taxon>
    </lineage>
</organism>
<evidence type="ECO:0000256" key="2">
    <source>
        <dbReference type="ARBA" id="ARBA00022676"/>
    </source>
</evidence>
<comment type="similarity">
    <text evidence="1 4">Belongs to the UDP-glycosyltransferase family.</text>
</comment>
<dbReference type="CDD" id="cd03784">
    <property type="entry name" value="GT1_Gtf-like"/>
    <property type="match status" value="1"/>
</dbReference>
<comment type="caution">
    <text evidence="6">The sequence shown here is derived from an EMBL/GenBank/DDBJ whole genome shotgun (WGS) entry which is preliminary data.</text>
</comment>
<protein>
    <recommendedName>
        <fullName evidence="5">Glycosyltransferase</fullName>
        <ecNumber evidence="5">2.4.1.-</ecNumber>
    </recommendedName>
</protein>
<dbReference type="InterPro" id="IPR035595">
    <property type="entry name" value="UDP_glycos_trans_CS"/>
</dbReference>